<protein>
    <submittedName>
        <fullName evidence="1">26809_t:CDS:1</fullName>
    </submittedName>
</protein>
<reference evidence="1" key="1">
    <citation type="submission" date="2021-06" db="EMBL/GenBank/DDBJ databases">
        <authorList>
            <person name="Kallberg Y."/>
            <person name="Tangrot J."/>
            <person name="Rosling A."/>
        </authorList>
    </citation>
    <scope>NUCLEOTIDE SEQUENCE</scope>
    <source>
        <strain evidence="1">MA453B</strain>
    </source>
</reference>
<dbReference type="EMBL" id="CAJVPY010005009">
    <property type="protein sequence ID" value="CAG8633223.1"/>
    <property type="molecule type" value="Genomic_DNA"/>
</dbReference>
<organism evidence="1 2">
    <name type="scientific">Dentiscutata erythropus</name>
    <dbReference type="NCBI Taxonomy" id="1348616"/>
    <lineage>
        <taxon>Eukaryota</taxon>
        <taxon>Fungi</taxon>
        <taxon>Fungi incertae sedis</taxon>
        <taxon>Mucoromycota</taxon>
        <taxon>Glomeromycotina</taxon>
        <taxon>Glomeromycetes</taxon>
        <taxon>Diversisporales</taxon>
        <taxon>Gigasporaceae</taxon>
        <taxon>Dentiscutata</taxon>
    </lineage>
</organism>
<evidence type="ECO:0000313" key="1">
    <source>
        <dbReference type="EMBL" id="CAG8633223.1"/>
    </source>
</evidence>
<dbReference type="InterPro" id="IPR015797">
    <property type="entry name" value="NUDIX_hydrolase-like_dom_sf"/>
</dbReference>
<accession>A0A9N9DCF7</accession>
<dbReference type="Proteomes" id="UP000789405">
    <property type="component" value="Unassembled WGS sequence"/>
</dbReference>
<gene>
    <name evidence="1" type="ORF">DERYTH_LOCUS9255</name>
</gene>
<sequence>MKQIRNNLYHIKHPQHQYNFFTTQISIKNKHILIRKSLRIKNQINYSDTRPYIRSSFAPVLYYCPYCNHFRKINFCKCCKKSINDDFDSESNKTTTLSSITIITEESQKSLKNKGIFDDVIKKYFAKYITSQSGTVENEISFEAKYRLLLSNYLLTCDLEEKYLATLSHLTLVEKCGIPVRETKNAIETQLVIQSNLKKKYKEMITTHKIDSREFFLVVPITLKKQILISKRINPNKDYFDYYHVPTGKRKRNETFNEYTIREMKEETRITIKELFYVGINERFQFELNLISMMIGFL</sequence>
<dbReference type="AlphaFoldDB" id="A0A9N9DCF7"/>
<keyword evidence="2" id="KW-1185">Reference proteome</keyword>
<evidence type="ECO:0000313" key="2">
    <source>
        <dbReference type="Proteomes" id="UP000789405"/>
    </source>
</evidence>
<proteinExistence type="predicted"/>
<dbReference type="Gene3D" id="3.90.79.10">
    <property type="entry name" value="Nucleoside Triphosphate Pyrophosphohydrolase"/>
    <property type="match status" value="1"/>
</dbReference>
<name>A0A9N9DCF7_9GLOM</name>
<dbReference type="SUPFAM" id="SSF55811">
    <property type="entry name" value="Nudix"/>
    <property type="match status" value="1"/>
</dbReference>
<comment type="caution">
    <text evidence="1">The sequence shown here is derived from an EMBL/GenBank/DDBJ whole genome shotgun (WGS) entry which is preliminary data.</text>
</comment>